<feature type="compositionally biased region" description="Gly residues" evidence="1">
    <location>
        <begin position="76"/>
        <end position="86"/>
    </location>
</feature>
<feature type="region of interest" description="Disordered" evidence="1">
    <location>
        <begin position="1"/>
        <end position="32"/>
    </location>
</feature>
<feature type="region of interest" description="Disordered" evidence="1">
    <location>
        <begin position="45"/>
        <end position="86"/>
    </location>
</feature>
<gene>
    <name evidence="2" type="ORF">P7K49_015487</name>
</gene>
<feature type="non-terminal residue" evidence="2">
    <location>
        <position position="1"/>
    </location>
</feature>
<reference evidence="2 3" key="1">
    <citation type="submission" date="2023-05" db="EMBL/GenBank/DDBJ databases">
        <title>B98-5 Cell Line De Novo Hybrid Assembly: An Optical Mapping Approach.</title>
        <authorList>
            <person name="Kananen K."/>
            <person name="Auerbach J.A."/>
            <person name="Kautto E."/>
            <person name="Blachly J.S."/>
        </authorList>
    </citation>
    <scope>NUCLEOTIDE SEQUENCE [LARGE SCALE GENOMIC DNA]</scope>
    <source>
        <strain evidence="2">B95-8</strain>
        <tissue evidence="2">Cell line</tissue>
    </source>
</reference>
<organism evidence="2 3">
    <name type="scientific">Saguinus oedipus</name>
    <name type="common">Cotton-top tamarin</name>
    <name type="synonym">Oedipomidas oedipus</name>
    <dbReference type="NCBI Taxonomy" id="9490"/>
    <lineage>
        <taxon>Eukaryota</taxon>
        <taxon>Metazoa</taxon>
        <taxon>Chordata</taxon>
        <taxon>Craniata</taxon>
        <taxon>Vertebrata</taxon>
        <taxon>Euteleostomi</taxon>
        <taxon>Mammalia</taxon>
        <taxon>Eutheria</taxon>
        <taxon>Euarchontoglires</taxon>
        <taxon>Primates</taxon>
        <taxon>Haplorrhini</taxon>
        <taxon>Platyrrhini</taxon>
        <taxon>Cebidae</taxon>
        <taxon>Callitrichinae</taxon>
        <taxon>Saguinus</taxon>
    </lineage>
</organism>
<evidence type="ECO:0000256" key="1">
    <source>
        <dbReference type="SAM" id="MobiDB-lite"/>
    </source>
</evidence>
<comment type="caution">
    <text evidence="2">The sequence shown here is derived from an EMBL/GenBank/DDBJ whole genome shotgun (WGS) entry which is preliminary data.</text>
</comment>
<protein>
    <submittedName>
        <fullName evidence="2">Uncharacterized protein</fullName>
    </submittedName>
</protein>
<proteinExistence type="predicted"/>
<sequence>EEEEKKEEKEEEEQRSRRPRRAGAESCSEDTARRQALFKWSLPFAARSGGGLDRRPGTPSASRAPLLRGHTPRGAGAAGGSREGAK</sequence>
<evidence type="ECO:0000313" key="2">
    <source>
        <dbReference type="EMBL" id="KAK2105973.1"/>
    </source>
</evidence>
<dbReference type="Proteomes" id="UP001266305">
    <property type="component" value="Unassembled WGS sequence"/>
</dbReference>
<feature type="non-terminal residue" evidence="2">
    <location>
        <position position="86"/>
    </location>
</feature>
<name>A0ABQ9V9E5_SAGOE</name>
<keyword evidence="3" id="KW-1185">Reference proteome</keyword>
<dbReference type="EMBL" id="JASSZA010000007">
    <property type="protein sequence ID" value="KAK2105973.1"/>
    <property type="molecule type" value="Genomic_DNA"/>
</dbReference>
<evidence type="ECO:0000313" key="3">
    <source>
        <dbReference type="Proteomes" id="UP001266305"/>
    </source>
</evidence>
<accession>A0ABQ9V9E5</accession>
<feature type="compositionally biased region" description="Basic and acidic residues" evidence="1">
    <location>
        <begin position="1"/>
        <end position="16"/>
    </location>
</feature>